<evidence type="ECO:0000256" key="1">
    <source>
        <dbReference type="SAM" id="MobiDB-lite"/>
    </source>
</evidence>
<feature type="region of interest" description="Disordered" evidence="1">
    <location>
        <begin position="509"/>
        <end position="532"/>
    </location>
</feature>
<feature type="compositionally biased region" description="Low complexity" evidence="1">
    <location>
        <begin position="522"/>
        <end position="532"/>
    </location>
</feature>
<feature type="region of interest" description="Disordered" evidence="1">
    <location>
        <begin position="421"/>
        <end position="442"/>
    </location>
</feature>
<sequence length="925" mass="102767">MNYNYQQQYPQGYAPENRELQPQNALPHPQSQYAPQTQPYCYSEQFQPKSEHTSSSQSPLSLSVSNTTPAHSNNVVCNHPHYRMQQVQVPNTGNSVAHQNNSTGTNVNAAPAFGVPPQINGQAPVACYQNQTRVQTPSAFHRITTPNAYNMQSTLGLASQQPNAHDNMTSAPLPTLGGGQPQPRSYSSLALQIMEKQEVSVRNGMMPASFVASRTVSSLSASASELFVSARSTPDPGYEIPLELIKRNASVHSFPFAITSPLPAPFVNRFETAVRVQNAPADYTRKTLILADRTEGSRNGVEVSQPNNQPLNLTQPSSVATIFARPTTQIPDEKSSSEAMDLSVFGETEAAAPAVVFSGPRQFNPETGFKPINLPKRPELPQELAAPSVPANQPPVSRQPTSTNSNSHLQQGSLEANFQQNVQDRQNPPQPLVVGGHPAQNQRVLNGNTRTNMYISGGQQPCSGHQGQILRDLKGNRQFNSLIQPNQSVPVCQVNVPSLPQVPFNHRENARQQNQQDVEMSNGNNQGQQQEEMYSEMQQPLQVTRAVVSIPKVVGDFKGISYLMNEGGYSDMLVDRLESNYMKSRAQVYNPTENGLMTPSNFLKKLGEEVETNLHTEKFRFKTDEREVQFRIEVYFGRFCGVAHAETYTTAVQLAAAHVLERLRIYFRPEGLDSKNYAMYPGCRYMKVEKKLVSLCNQYSLGPIFYDCENKKRGNYFLQGPKYSCSCIVANQKSVVRTDNTTCGNAEAAARLYKGLTSSCDDPSLKLVQLKDYFAIGAECPTLNQIHARIFLHPPAENKREWMKENKVSDTDLCLHDPTNASGYLDDRPVWKNSEEPLEFKRKLEEAIVKIKSTFQANNPEAERNCRDMMMNARSGLGRSVGGFGRHLPLAPVDERVESSDAMEEGEVVDQKIIFHDADCMDDVI</sequence>
<keyword evidence="3" id="KW-1185">Reference proteome</keyword>
<evidence type="ECO:0000313" key="3">
    <source>
        <dbReference type="Proteomes" id="UP000094527"/>
    </source>
</evidence>
<dbReference type="EMBL" id="LJIJ01000362">
    <property type="protein sequence ID" value="ODM98354.1"/>
    <property type="molecule type" value="Genomic_DNA"/>
</dbReference>
<protein>
    <submittedName>
        <fullName evidence="2">Uncharacterized protein</fullName>
    </submittedName>
</protein>
<accession>A0A1D2MZV6</accession>
<reference evidence="2 3" key="1">
    <citation type="journal article" date="2016" name="Genome Biol. Evol.">
        <title>Gene Family Evolution Reflects Adaptation to Soil Environmental Stressors in the Genome of the Collembolan Orchesella cincta.</title>
        <authorList>
            <person name="Faddeeva-Vakhrusheva A."/>
            <person name="Derks M.F."/>
            <person name="Anvar S.Y."/>
            <person name="Agamennone V."/>
            <person name="Suring W."/>
            <person name="Smit S."/>
            <person name="van Straalen N.M."/>
            <person name="Roelofs D."/>
        </authorList>
    </citation>
    <scope>NUCLEOTIDE SEQUENCE [LARGE SCALE GENOMIC DNA]</scope>
    <source>
        <tissue evidence="2">Mixed pool</tissue>
    </source>
</reference>
<organism evidence="2 3">
    <name type="scientific">Orchesella cincta</name>
    <name type="common">Springtail</name>
    <name type="synonym">Podura cincta</name>
    <dbReference type="NCBI Taxonomy" id="48709"/>
    <lineage>
        <taxon>Eukaryota</taxon>
        <taxon>Metazoa</taxon>
        <taxon>Ecdysozoa</taxon>
        <taxon>Arthropoda</taxon>
        <taxon>Hexapoda</taxon>
        <taxon>Collembola</taxon>
        <taxon>Entomobryomorpha</taxon>
        <taxon>Entomobryoidea</taxon>
        <taxon>Orchesellidae</taxon>
        <taxon>Orchesellinae</taxon>
        <taxon>Orchesella</taxon>
    </lineage>
</organism>
<gene>
    <name evidence="2" type="ORF">Ocin01_08327</name>
</gene>
<feature type="region of interest" description="Disordered" evidence="1">
    <location>
        <begin position="45"/>
        <end position="73"/>
    </location>
</feature>
<evidence type="ECO:0000313" key="2">
    <source>
        <dbReference type="EMBL" id="ODM98354.1"/>
    </source>
</evidence>
<proteinExistence type="predicted"/>
<feature type="compositionally biased region" description="Low complexity" evidence="1">
    <location>
        <begin position="53"/>
        <end position="65"/>
    </location>
</feature>
<dbReference type="AlphaFoldDB" id="A0A1D2MZV6"/>
<feature type="region of interest" description="Disordered" evidence="1">
    <location>
        <begin position="385"/>
        <end position="409"/>
    </location>
</feature>
<feature type="compositionally biased region" description="Polar residues" evidence="1">
    <location>
        <begin position="511"/>
        <end position="521"/>
    </location>
</feature>
<dbReference type="Proteomes" id="UP000094527">
    <property type="component" value="Unassembled WGS sequence"/>
</dbReference>
<comment type="caution">
    <text evidence="2">The sequence shown here is derived from an EMBL/GenBank/DDBJ whole genome shotgun (WGS) entry which is preliminary data.</text>
</comment>
<name>A0A1D2MZV6_ORCCI</name>
<feature type="compositionally biased region" description="Polar residues" evidence="1">
    <location>
        <begin position="390"/>
        <end position="409"/>
    </location>
</feature>